<organism evidence="1 2">
    <name type="scientific">Imbroritus primus</name>
    <dbReference type="NCBI Taxonomy" id="3058603"/>
    <lineage>
        <taxon>Bacteria</taxon>
        <taxon>Pseudomonadati</taxon>
        <taxon>Pseudomonadota</taxon>
        <taxon>Betaproteobacteria</taxon>
        <taxon>Burkholderiales</taxon>
        <taxon>Burkholderiaceae</taxon>
        <taxon>Imbroritus</taxon>
    </lineage>
</organism>
<comment type="caution">
    <text evidence="1">The sequence shown here is derived from an EMBL/GenBank/DDBJ whole genome shotgun (WGS) entry which is preliminary data.</text>
</comment>
<evidence type="ECO:0000313" key="2">
    <source>
        <dbReference type="Proteomes" id="UP000004277"/>
    </source>
</evidence>
<reference evidence="1" key="1">
    <citation type="submission" date="2019-05" db="EMBL/GenBank/DDBJ databases">
        <title>Revised genome assembly of Burkholderiaceae (previously Ralstonia) sp. PBA.</title>
        <authorList>
            <person name="Gan H.M."/>
        </authorList>
    </citation>
    <scope>NUCLEOTIDE SEQUENCE</scope>
    <source>
        <strain evidence="1">PBA</strain>
    </source>
</reference>
<name>A0ACD3SVK2_9BURK</name>
<dbReference type="EMBL" id="AKCV02000004">
    <property type="protein sequence ID" value="TMS59792.1"/>
    <property type="molecule type" value="Genomic_DNA"/>
</dbReference>
<accession>A0ACD3SVK2</accession>
<gene>
    <name evidence="1" type="ORF">MW7_000550</name>
</gene>
<proteinExistence type="predicted"/>
<sequence length="505" mass="54175">MLRQRDDWALFDVREPVEAERGHIASATSLPRRRIELRIEALVRDRGTPIVLVDDDSGRASLAARTLAGLGYRKVSWLQGGVAAWQAAGHRLATGNNVPSKRFGEQAYHDYSIPDVAADTLAAWQREGRDVKLFDVRTPEEYAEACIPGAASGPSFDIARHAGDLQQHDGPVVVHCAGRTRSLIAAQTLRELGVKQAVALRNGTMGWHLAGLQVERGAARALGTPSAASVAQGIHGSLRLAEAAGVGVVDATMLAIWLRQADNLYVFDVRQVDAYMAGHIPGAQAVPGGQVVQRADDFIAVRGARIVLVDDDGTRARLTAVWLRRMGFPNVLVLSGGIAAWRAAGGMLESGRVRRAPAGWLAARAGVRLVTAQDVEAQVLQQPGLVVLDVDTSAHFRHGHLPGALWVPRGWLEARIAALVPDLTTPVLVTCATGVQGVYAGGALGALGYRAVMVLDGGTASWRRAGYRLETAELPPQDDILLPPYARGEQAMRDYLAWETDLVRP</sequence>
<evidence type="ECO:0000313" key="1">
    <source>
        <dbReference type="EMBL" id="TMS59792.1"/>
    </source>
</evidence>
<dbReference type="Proteomes" id="UP000004277">
    <property type="component" value="Unassembled WGS sequence"/>
</dbReference>
<protein>
    <submittedName>
        <fullName evidence="1">Sulfurtransferase</fullName>
    </submittedName>
</protein>
<keyword evidence="2" id="KW-1185">Reference proteome</keyword>